<gene>
    <name evidence="1" type="ORF">Ahu01nite_091230</name>
</gene>
<comment type="caution">
    <text evidence="1">The sequence shown here is derived from an EMBL/GenBank/DDBJ whole genome shotgun (WGS) entry which is preliminary data.</text>
</comment>
<evidence type="ECO:0000313" key="1">
    <source>
        <dbReference type="EMBL" id="GIE26021.1"/>
    </source>
</evidence>
<proteinExistence type="predicted"/>
<reference evidence="1 2" key="1">
    <citation type="submission" date="2021-01" db="EMBL/GenBank/DDBJ databases">
        <title>Whole genome shotgun sequence of Actinoplanes humidus NBRC 14915.</title>
        <authorList>
            <person name="Komaki H."/>
            <person name="Tamura T."/>
        </authorList>
    </citation>
    <scope>NUCLEOTIDE SEQUENCE [LARGE SCALE GENOMIC DNA]</scope>
    <source>
        <strain evidence="1 2">NBRC 14915</strain>
    </source>
</reference>
<name>A0ABQ4A593_9ACTN</name>
<dbReference type="EMBL" id="BOMN01000132">
    <property type="protein sequence ID" value="GIE26021.1"/>
    <property type="molecule type" value="Genomic_DNA"/>
</dbReference>
<sequence length="163" mass="17456">MRAGVGWGSQGTVSPVADTDPLAAGLATLLEWNAERRRNFAAIVQLTGAGAEAAERDPATLIPRLQRYVEALPLADFEADDWFTLQTDLATFLGRLAAVRRAAYWGVRAAPSTPCGYRYVVATADGRAADPYEIVALEFQEDVVDVVRMIATVEATLDAAVTG</sequence>
<keyword evidence="2" id="KW-1185">Reference proteome</keyword>
<protein>
    <submittedName>
        <fullName evidence="1">Uncharacterized protein</fullName>
    </submittedName>
</protein>
<dbReference type="Proteomes" id="UP000603200">
    <property type="component" value="Unassembled WGS sequence"/>
</dbReference>
<organism evidence="1 2">
    <name type="scientific">Winogradskya humida</name>
    <dbReference type="NCBI Taxonomy" id="113566"/>
    <lineage>
        <taxon>Bacteria</taxon>
        <taxon>Bacillati</taxon>
        <taxon>Actinomycetota</taxon>
        <taxon>Actinomycetes</taxon>
        <taxon>Micromonosporales</taxon>
        <taxon>Micromonosporaceae</taxon>
        <taxon>Winogradskya</taxon>
    </lineage>
</organism>
<evidence type="ECO:0000313" key="2">
    <source>
        <dbReference type="Proteomes" id="UP000603200"/>
    </source>
</evidence>
<accession>A0ABQ4A593</accession>